<sequence length="318" mass="33610">MGEFDLIRRFFAPLSQRRGHPDLLLAIGDDCAIERVPHDRDLVFSIDTQIEGVHFPHHYAPRRIAGRALAAATSDLAAMGATPVCFTLALTLPQAESTWLSEFAKGLAETANRFELALAGGDTTRGPLSITIQVHGTVARDRALRRSGARPGDIVAVSGTLGDAGAALDYLDVPSPGPLEDALLARYHYPAPRLELGQALAGVASSAIDISDGLTSDLGHILEASGVGASIDLDRIPLSGALKQLKGANAVQLALHAGDDYELCVTIPRQRWQDLPGSVRDQLTAIGCIEEGAGLRLSDGNGREDGASQGYDHFGKDL</sequence>
<dbReference type="PANTHER" id="PTHR30270:SF0">
    <property type="entry name" value="THIAMINE-MONOPHOSPHATE KINASE"/>
    <property type="match status" value="1"/>
</dbReference>
<dbReference type="GO" id="GO:0009030">
    <property type="term" value="F:thiamine-phosphate kinase activity"/>
    <property type="evidence" value="ECO:0007669"/>
    <property type="project" value="UniProtKB-EC"/>
</dbReference>
<dbReference type="PANTHER" id="PTHR30270">
    <property type="entry name" value="THIAMINE-MONOPHOSPHATE KINASE"/>
    <property type="match status" value="1"/>
</dbReference>
<dbReference type="InterPro" id="IPR036921">
    <property type="entry name" value="PurM-like_N_sf"/>
</dbReference>
<feature type="binding site" evidence="2">
    <location>
        <position position="54"/>
    </location>
    <ligand>
        <name>substrate</name>
    </ligand>
</feature>
<dbReference type="PIRSF" id="PIRSF005303">
    <property type="entry name" value="Thiam_monoph_kin"/>
    <property type="match status" value="1"/>
</dbReference>
<dbReference type="NCBIfam" id="TIGR01379">
    <property type="entry name" value="thiL"/>
    <property type="match status" value="1"/>
</dbReference>
<organism evidence="6 7">
    <name type="scientific">Marinobacter koreensis</name>
    <dbReference type="NCBI Taxonomy" id="335974"/>
    <lineage>
        <taxon>Bacteria</taxon>
        <taxon>Pseudomonadati</taxon>
        <taxon>Pseudomonadota</taxon>
        <taxon>Gammaproteobacteria</taxon>
        <taxon>Pseudomonadales</taxon>
        <taxon>Marinobacteraceae</taxon>
        <taxon>Marinobacter</taxon>
    </lineage>
</organism>
<dbReference type="SUPFAM" id="SSF55326">
    <property type="entry name" value="PurM N-terminal domain-like"/>
    <property type="match status" value="1"/>
</dbReference>
<comment type="pathway">
    <text evidence="2">Cofactor biosynthesis; thiamine diphosphate biosynthesis; thiamine diphosphate from thiamine phosphate: step 1/1.</text>
</comment>
<evidence type="ECO:0000256" key="2">
    <source>
        <dbReference type="HAMAP-Rule" id="MF_02128"/>
    </source>
</evidence>
<feature type="binding site" evidence="2">
    <location>
        <position position="122"/>
    </location>
    <ligand>
        <name>Mg(2+)</name>
        <dbReference type="ChEBI" id="CHEBI:18420"/>
        <label>1</label>
    </ligand>
</feature>
<feature type="binding site" evidence="2">
    <location>
        <position position="30"/>
    </location>
    <ligand>
        <name>Mg(2+)</name>
        <dbReference type="ChEBI" id="CHEBI:18420"/>
        <label>4</label>
    </ligand>
</feature>
<reference evidence="7" key="1">
    <citation type="journal article" date="2019" name="Int. J. Syst. Evol. Microbiol.">
        <title>The Global Catalogue of Microorganisms (GCM) 10K type strain sequencing project: providing services to taxonomists for standard genome sequencing and annotation.</title>
        <authorList>
            <consortium name="The Broad Institute Genomics Platform"/>
            <consortium name="The Broad Institute Genome Sequencing Center for Infectious Disease"/>
            <person name="Wu L."/>
            <person name="Ma J."/>
        </authorList>
    </citation>
    <scope>NUCLEOTIDE SEQUENCE [LARGE SCALE GENOMIC DNA]</scope>
    <source>
        <strain evidence="7">CGMCC 4.1799</strain>
    </source>
</reference>
<dbReference type="EMBL" id="JBHSNL010000003">
    <property type="protein sequence ID" value="MFC5545648.1"/>
    <property type="molecule type" value="Genomic_DNA"/>
</dbReference>
<dbReference type="InterPro" id="IPR010918">
    <property type="entry name" value="PurM-like_C_dom"/>
</dbReference>
<accession>A0ABW0RPS7</accession>
<feature type="binding site" evidence="2">
    <location>
        <position position="30"/>
    </location>
    <ligand>
        <name>Mg(2+)</name>
        <dbReference type="ChEBI" id="CHEBI:18420"/>
        <label>3</label>
    </ligand>
</feature>
<evidence type="ECO:0000313" key="7">
    <source>
        <dbReference type="Proteomes" id="UP001596055"/>
    </source>
</evidence>
<feature type="binding site" evidence="2">
    <location>
        <position position="47"/>
    </location>
    <ligand>
        <name>Mg(2+)</name>
        <dbReference type="ChEBI" id="CHEBI:18420"/>
        <label>2</label>
    </ligand>
</feature>
<proteinExistence type="inferred from homology"/>
<feature type="binding site" evidence="2">
    <location>
        <begin position="121"/>
        <end position="122"/>
    </location>
    <ligand>
        <name>ATP</name>
        <dbReference type="ChEBI" id="CHEBI:30616"/>
    </ligand>
</feature>
<comment type="caution">
    <text evidence="6">The sequence shown here is derived from an EMBL/GenBank/DDBJ whole genome shotgun (WGS) entry which is preliminary data.</text>
</comment>
<evidence type="ECO:0000256" key="3">
    <source>
        <dbReference type="SAM" id="MobiDB-lite"/>
    </source>
</evidence>
<feature type="binding site" evidence="2">
    <location>
        <position position="47"/>
    </location>
    <ligand>
        <name>Mg(2+)</name>
        <dbReference type="ChEBI" id="CHEBI:18420"/>
        <label>1</label>
    </ligand>
</feature>
<feature type="binding site" evidence="2">
    <location>
        <position position="311"/>
    </location>
    <ligand>
        <name>substrate</name>
    </ligand>
</feature>
<feature type="domain" description="PurM-like C-terminal" evidence="5">
    <location>
        <begin position="150"/>
        <end position="250"/>
    </location>
</feature>
<dbReference type="RefSeq" id="WP_248160669.1">
    <property type="nucleotide sequence ID" value="NZ_JAKZAJ010000007.1"/>
</dbReference>
<dbReference type="InterPro" id="IPR006283">
    <property type="entry name" value="ThiL-like"/>
</dbReference>
<comment type="caution">
    <text evidence="2">Lacks conserved residue(s) required for the propagation of feature annotation.</text>
</comment>
<feature type="domain" description="PurM-like N-terminal" evidence="4">
    <location>
        <begin position="28"/>
        <end position="138"/>
    </location>
</feature>
<comment type="function">
    <text evidence="2">Catalyzes the ATP-dependent phosphorylation of thiamine-monophosphate (TMP) to form thiamine-pyrophosphate (TPP), the active form of vitamin B1.</text>
</comment>
<feature type="binding site" evidence="2">
    <location>
        <position position="146"/>
    </location>
    <ligand>
        <name>ATP</name>
        <dbReference type="ChEBI" id="CHEBI:30616"/>
    </ligand>
</feature>
<feature type="binding site" evidence="2">
    <location>
        <position position="212"/>
    </location>
    <ligand>
        <name>Mg(2+)</name>
        <dbReference type="ChEBI" id="CHEBI:18420"/>
        <label>5</label>
    </ligand>
</feature>
<keyword evidence="2" id="KW-0547">Nucleotide-binding</keyword>
<keyword evidence="7" id="KW-1185">Reference proteome</keyword>
<evidence type="ECO:0000313" key="6">
    <source>
        <dbReference type="EMBL" id="MFC5545648.1"/>
    </source>
</evidence>
<feature type="binding site" evidence="2">
    <location>
        <position position="209"/>
    </location>
    <ligand>
        <name>Mg(2+)</name>
        <dbReference type="ChEBI" id="CHEBI:18420"/>
        <label>3</label>
    </ligand>
</feature>
<evidence type="ECO:0000259" key="4">
    <source>
        <dbReference type="Pfam" id="PF00586"/>
    </source>
</evidence>
<feature type="binding site" evidence="2">
    <location>
        <position position="75"/>
    </location>
    <ligand>
        <name>Mg(2+)</name>
        <dbReference type="ChEBI" id="CHEBI:18420"/>
        <label>2</label>
    </ligand>
</feature>
<feature type="binding site" evidence="2">
    <location>
        <position position="75"/>
    </location>
    <ligand>
        <name>Mg(2+)</name>
        <dbReference type="ChEBI" id="CHEBI:18420"/>
        <label>4</label>
    </ligand>
</feature>
<keyword evidence="2" id="KW-0479">Metal-binding</keyword>
<dbReference type="Gene3D" id="3.30.1330.10">
    <property type="entry name" value="PurM-like, N-terminal domain"/>
    <property type="match status" value="1"/>
</dbReference>
<dbReference type="SUPFAM" id="SSF56042">
    <property type="entry name" value="PurM C-terminal domain-like"/>
    <property type="match status" value="1"/>
</dbReference>
<dbReference type="InterPro" id="IPR016188">
    <property type="entry name" value="PurM-like_N"/>
</dbReference>
<dbReference type="Pfam" id="PF00586">
    <property type="entry name" value="AIRS"/>
    <property type="match status" value="1"/>
</dbReference>
<dbReference type="Proteomes" id="UP001596055">
    <property type="component" value="Unassembled WGS sequence"/>
</dbReference>
<dbReference type="CDD" id="cd02194">
    <property type="entry name" value="ThiL"/>
    <property type="match status" value="1"/>
</dbReference>
<feature type="binding site" evidence="2">
    <location>
        <position position="211"/>
    </location>
    <ligand>
        <name>ATP</name>
        <dbReference type="ChEBI" id="CHEBI:30616"/>
    </ligand>
</feature>
<keyword evidence="2 6" id="KW-0418">Kinase</keyword>
<dbReference type="Pfam" id="PF02769">
    <property type="entry name" value="AIRS_C"/>
    <property type="match status" value="1"/>
</dbReference>
<comment type="similarity">
    <text evidence="2">Belongs to the thiamine-monophosphate kinase family.</text>
</comment>
<keyword evidence="2" id="KW-0067">ATP-binding</keyword>
<comment type="miscellaneous">
    <text evidence="2">Reaction mechanism of ThiL seems to utilize a direct, inline transfer of the gamma-phosphate of ATP to TMP rather than a phosphorylated enzyme intermediate.</text>
</comment>
<keyword evidence="1 2" id="KW-0784">Thiamine biosynthesis</keyword>
<protein>
    <recommendedName>
        <fullName evidence="2">Thiamine-monophosphate kinase</fullName>
        <shortName evidence="2">TMP kinase</shortName>
        <shortName evidence="2">Thiamine-phosphate kinase</shortName>
        <ecNumber evidence="2">2.7.4.16</ecNumber>
    </recommendedName>
</protein>
<feature type="binding site" evidence="2">
    <location>
        <position position="75"/>
    </location>
    <ligand>
        <name>Mg(2+)</name>
        <dbReference type="ChEBI" id="CHEBI:18420"/>
        <label>3</label>
    </ligand>
</feature>
<dbReference type="HAMAP" id="MF_02128">
    <property type="entry name" value="TMP_kinase"/>
    <property type="match status" value="1"/>
</dbReference>
<keyword evidence="2 6" id="KW-0808">Transferase</keyword>
<feature type="binding site" evidence="2">
    <location>
        <position position="45"/>
    </location>
    <ligand>
        <name>Mg(2+)</name>
        <dbReference type="ChEBI" id="CHEBI:18420"/>
        <label>4</label>
    </ligand>
</feature>
<dbReference type="EC" id="2.7.4.16" evidence="2"/>
<feature type="binding site" evidence="2">
    <location>
        <position position="259"/>
    </location>
    <ligand>
        <name>substrate</name>
    </ligand>
</feature>
<feature type="region of interest" description="Disordered" evidence="3">
    <location>
        <begin position="299"/>
        <end position="318"/>
    </location>
</feature>
<evidence type="ECO:0000256" key="1">
    <source>
        <dbReference type="ARBA" id="ARBA00022977"/>
    </source>
</evidence>
<dbReference type="InterPro" id="IPR036676">
    <property type="entry name" value="PurM-like_C_sf"/>
</dbReference>
<name>A0ABW0RPS7_9GAMM</name>
<comment type="catalytic activity">
    <reaction evidence="2">
        <text>thiamine phosphate + ATP = thiamine diphosphate + ADP</text>
        <dbReference type="Rhea" id="RHEA:15913"/>
        <dbReference type="ChEBI" id="CHEBI:30616"/>
        <dbReference type="ChEBI" id="CHEBI:37575"/>
        <dbReference type="ChEBI" id="CHEBI:58937"/>
        <dbReference type="ChEBI" id="CHEBI:456216"/>
        <dbReference type="EC" id="2.7.4.16"/>
    </reaction>
</comment>
<evidence type="ECO:0000259" key="5">
    <source>
        <dbReference type="Pfam" id="PF02769"/>
    </source>
</evidence>
<keyword evidence="2" id="KW-0460">Magnesium</keyword>
<gene>
    <name evidence="2 6" type="primary">thiL</name>
    <name evidence="6" type="ORF">ACFPQA_11315</name>
</gene>
<dbReference type="Gene3D" id="3.90.650.10">
    <property type="entry name" value="PurM-like C-terminal domain"/>
    <property type="match status" value="1"/>
</dbReference>